<feature type="compositionally biased region" description="Basic residues" evidence="1">
    <location>
        <begin position="78"/>
        <end position="95"/>
    </location>
</feature>
<feature type="signal peptide" evidence="2">
    <location>
        <begin position="1"/>
        <end position="17"/>
    </location>
</feature>
<reference evidence="3" key="1">
    <citation type="submission" date="2019-05" db="EMBL/GenBank/DDBJ databases">
        <title>Another draft genome of Portunus trituberculatus and its Hox gene families provides insights of decapod evolution.</title>
        <authorList>
            <person name="Jeong J.-H."/>
            <person name="Song I."/>
            <person name="Kim S."/>
            <person name="Choi T."/>
            <person name="Kim D."/>
            <person name="Ryu S."/>
            <person name="Kim W."/>
        </authorList>
    </citation>
    <scope>NUCLEOTIDE SEQUENCE [LARGE SCALE GENOMIC DNA]</scope>
    <source>
        <tissue evidence="3">Muscle</tissue>
    </source>
</reference>
<evidence type="ECO:0000313" key="4">
    <source>
        <dbReference type="Proteomes" id="UP000324222"/>
    </source>
</evidence>
<comment type="caution">
    <text evidence="3">The sequence shown here is derived from an EMBL/GenBank/DDBJ whole genome shotgun (WGS) entry which is preliminary data.</text>
</comment>
<dbReference type="AlphaFoldDB" id="A0A5B7JK29"/>
<gene>
    <name evidence="3" type="ORF">E2C01_092434</name>
</gene>
<dbReference type="Proteomes" id="UP000324222">
    <property type="component" value="Unassembled WGS sequence"/>
</dbReference>
<sequence>MGLPICQSATICGLLQAFSLFWCRSAAMSGLEHHAALPPEVPCYITSRRSTTRSPRDGVRADSRAGSGSSSESPVRRQAGHGRRHSVNKPRRRMEHARPQASPTRDGSVDSSSEDAEVKEFSPGSIVLLQAAKAFGPLASVSEDIDPQVAALIKSLLVLDKVAQDVGNPVVAQEVGKINGALALLGHANHRTNLVRRFIMRREINQK</sequence>
<keyword evidence="4" id="KW-1185">Reference proteome</keyword>
<evidence type="ECO:0000256" key="1">
    <source>
        <dbReference type="SAM" id="MobiDB-lite"/>
    </source>
</evidence>
<evidence type="ECO:0000256" key="2">
    <source>
        <dbReference type="SAM" id="SignalP"/>
    </source>
</evidence>
<accession>A0A5B7JK29</accession>
<feature type="chain" id="PRO_5022912750" evidence="2">
    <location>
        <begin position="18"/>
        <end position="207"/>
    </location>
</feature>
<keyword evidence="2" id="KW-0732">Signal</keyword>
<feature type="compositionally biased region" description="Basic and acidic residues" evidence="1">
    <location>
        <begin position="54"/>
        <end position="63"/>
    </location>
</feature>
<feature type="region of interest" description="Disordered" evidence="1">
    <location>
        <begin position="47"/>
        <end position="116"/>
    </location>
</feature>
<feature type="compositionally biased region" description="Low complexity" evidence="1">
    <location>
        <begin position="64"/>
        <end position="73"/>
    </location>
</feature>
<organism evidence="3 4">
    <name type="scientific">Portunus trituberculatus</name>
    <name type="common">Swimming crab</name>
    <name type="synonym">Neptunus trituberculatus</name>
    <dbReference type="NCBI Taxonomy" id="210409"/>
    <lineage>
        <taxon>Eukaryota</taxon>
        <taxon>Metazoa</taxon>
        <taxon>Ecdysozoa</taxon>
        <taxon>Arthropoda</taxon>
        <taxon>Crustacea</taxon>
        <taxon>Multicrustacea</taxon>
        <taxon>Malacostraca</taxon>
        <taxon>Eumalacostraca</taxon>
        <taxon>Eucarida</taxon>
        <taxon>Decapoda</taxon>
        <taxon>Pleocyemata</taxon>
        <taxon>Brachyura</taxon>
        <taxon>Eubrachyura</taxon>
        <taxon>Portunoidea</taxon>
        <taxon>Portunidae</taxon>
        <taxon>Portuninae</taxon>
        <taxon>Portunus</taxon>
    </lineage>
</organism>
<name>A0A5B7JK29_PORTR</name>
<dbReference type="EMBL" id="VSRR010108759">
    <property type="protein sequence ID" value="MPC97140.1"/>
    <property type="molecule type" value="Genomic_DNA"/>
</dbReference>
<evidence type="ECO:0000313" key="3">
    <source>
        <dbReference type="EMBL" id="MPC97140.1"/>
    </source>
</evidence>
<feature type="compositionally biased region" description="Polar residues" evidence="1">
    <location>
        <begin position="101"/>
        <end position="111"/>
    </location>
</feature>
<proteinExistence type="predicted"/>
<protein>
    <submittedName>
        <fullName evidence="3">Uncharacterized protein</fullName>
    </submittedName>
</protein>